<dbReference type="CDD" id="cd00093">
    <property type="entry name" value="HTH_XRE"/>
    <property type="match status" value="1"/>
</dbReference>
<proteinExistence type="predicted"/>
<dbReference type="Pfam" id="PF01381">
    <property type="entry name" value="HTH_3"/>
    <property type="match status" value="1"/>
</dbReference>
<evidence type="ECO:0000313" key="4">
    <source>
        <dbReference type="Proteomes" id="UP001218579"/>
    </source>
</evidence>
<gene>
    <name evidence="3" type="ORF">PQU98_03625</name>
</gene>
<dbReference type="PANTHER" id="PTHR46558:SF4">
    <property type="entry name" value="DNA-BIDING PHAGE PROTEIN"/>
    <property type="match status" value="1"/>
</dbReference>
<name>A0ABT5HGT6_9CAUL</name>
<evidence type="ECO:0000259" key="2">
    <source>
        <dbReference type="PROSITE" id="PS50943"/>
    </source>
</evidence>
<reference evidence="3 4" key="1">
    <citation type="submission" date="2023-01" db="EMBL/GenBank/DDBJ databases">
        <title>Novel species of the genus Asticcacaulis isolated from rivers.</title>
        <authorList>
            <person name="Lu H."/>
        </authorList>
    </citation>
    <scope>NUCLEOTIDE SEQUENCE [LARGE SCALE GENOMIC DNA]</scope>
    <source>
        <strain evidence="3 4">LKC15W</strain>
    </source>
</reference>
<evidence type="ECO:0000256" key="1">
    <source>
        <dbReference type="ARBA" id="ARBA00023125"/>
    </source>
</evidence>
<organism evidence="3 4">
    <name type="scientific">Asticcacaulis machinosus</name>
    <dbReference type="NCBI Taxonomy" id="2984211"/>
    <lineage>
        <taxon>Bacteria</taxon>
        <taxon>Pseudomonadati</taxon>
        <taxon>Pseudomonadota</taxon>
        <taxon>Alphaproteobacteria</taxon>
        <taxon>Caulobacterales</taxon>
        <taxon>Caulobacteraceae</taxon>
        <taxon>Asticcacaulis</taxon>
    </lineage>
</organism>
<dbReference type="PROSITE" id="PS50943">
    <property type="entry name" value="HTH_CROC1"/>
    <property type="match status" value="1"/>
</dbReference>
<protein>
    <submittedName>
        <fullName evidence="3">Helix-turn-helix transcriptional regulator</fullName>
    </submittedName>
</protein>
<keyword evidence="1" id="KW-0238">DNA-binding</keyword>
<dbReference type="Proteomes" id="UP001218579">
    <property type="component" value="Unassembled WGS sequence"/>
</dbReference>
<sequence length="132" mass="14982">MSDDAKSPHPIDVHVGNKVKLRRKFMGISQEELGLAVDVTFQQIQKYEKGSNRISASKLYEISRYLKVPLDYFFDVNMPNDNPVEEIAAEQAVSAFLLTSEGLEIAQSFPKIRKGPTRRKVLDLVRTLTDEN</sequence>
<feature type="domain" description="HTH cro/C1-type" evidence="2">
    <location>
        <begin position="19"/>
        <end position="73"/>
    </location>
</feature>
<keyword evidence="4" id="KW-1185">Reference proteome</keyword>
<dbReference type="PANTHER" id="PTHR46558">
    <property type="entry name" value="TRACRIPTIONAL REGULATORY PROTEIN-RELATED-RELATED"/>
    <property type="match status" value="1"/>
</dbReference>
<dbReference type="EMBL" id="JAQQKV010000001">
    <property type="protein sequence ID" value="MDC7675203.1"/>
    <property type="molecule type" value="Genomic_DNA"/>
</dbReference>
<dbReference type="RefSeq" id="WP_272743514.1">
    <property type="nucleotide sequence ID" value="NZ_JAQQKV010000001.1"/>
</dbReference>
<evidence type="ECO:0000313" key="3">
    <source>
        <dbReference type="EMBL" id="MDC7675203.1"/>
    </source>
</evidence>
<dbReference type="SUPFAM" id="SSF47413">
    <property type="entry name" value="lambda repressor-like DNA-binding domains"/>
    <property type="match status" value="1"/>
</dbReference>
<dbReference type="Gene3D" id="1.10.260.40">
    <property type="entry name" value="lambda repressor-like DNA-binding domains"/>
    <property type="match status" value="1"/>
</dbReference>
<dbReference type="SMART" id="SM00530">
    <property type="entry name" value="HTH_XRE"/>
    <property type="match status" value="1"/>
</dbReference>
<dbReference type="InterPro" id="IPR001387">
    <property type="entry name" value="Cro/C1-type_HTH"/>
</dbReference>
<dbReference type="InterPro" id="IPR010982">
    <property type="entry name" value="Lambda_DNA-bd_dom_sf"/>
</dbReference>
<comment type="caution">
    <text evidence="3">The sequence shown here is derived from an EMBL/GenBank/DDBJ whole genome shotgun (WGS) entry which is preliminary data.</text>
</comment>
<accession>A0ABT5HGT6</accession>